<evidence type="ECO:0000313" key="3">
    <source>
        <dbReference type="EMBL" id="GAI44994.1"/>
    </source>
</evidence>
<dbReference type="EMBL" id="BARV01028151">
    <property type="protein sequence ID" value="GAI44994.1"/>
    <property type="molecule type" value="Genomic_DNA"/>
</dbReference>
<reference evidence="3" key="1">
    <citation type="journal article" date="2014" name="Front. Microbiol.">
        <title>High frequency of phylogenetically diverse reductive dehalogenase-homologous genes in deep subseafloor sedimentary metagenomes.</title>
        <authorList>
            <person name="Kawai M."/>
            <person name="Futagami T."/>
            <person name="Toyoda A."/>
            <person name="Takaki Y."/>
            <person name="Nishi S."/>
            <person name="Hori S."/>
            <person name="Arai W."/>
            <person name="Tsubouchi T."/>
            <person name="Morono Y."/>
            <person name="Uchiyama I."/>
            <person name="Ito T."/>
            <person name="Fujiyama A."/>
            <person name="Inagaki F."/>
            <person name="Takami H."/>
        </authorList>
    </citation>
    <scope>NUCLEOTIDE SEQUENCE</scope>
    <source>
        <strain evidence="3">Expedition CK06-06</strain>
    </source>
</reference>
<keyword evidence="1" id="KW-0238">DNA-binding</keyword>
<comment type="caution">
    <text evidence="3">The sequence shown here is derived from an EMBL/GenBank/DDBJ whole genome shotgun (WGS) entry which is preliminary data.</text>
</comment>
<sequence>TGKRNQQWVSIKGTKKDAEKRLGELLHQFDNGTFMKPNKTTLGEFLERWLKDYAWPNLAPRTAEGYEHIIRRHLIRGLGNMLLIQLKPEHLQRYYSEKLSGGRCDGKGGLSPRTIRHHHVTLHDALESAVKWGMLSRNPADAVKPPPYQHAQWNILNEDNIYTLHQSFIDKRFPEMLHRIEEKIEEIDDALDPFILRPLAVLGALKIISPFRR</sequence>
<dbReference type="GO" id="GO:0015074">
    <property type="term" value="P:DNA integration"/>
    <property type="evidence" value="ECO:0007669"/>
    <property type="project" value="InterPro"/>
</dbReference>
<organism evidence="3">
    <name type="scientific">marine sediment metagenome</name>
    <dbReference type="NCBI Taxonomy" id="412755"/>
    <lineage>
        <taxon>unclassified sequences</taxon>
        <taxon>metagenomes</taxon>
        <taxon>ecological metagenomes</taxon>
    </lineage>
</organism>
<protein>
    <recommendedName>
        <fullName evidence="2">Core-binding (CB) domain-containing protein</fullName>
    </recommendedName>
</protein>
<dbReference type="SUPFAM" id="SSF56349">
    <property type="entry name" value="DNA breaking-rejoining enzymes"/>
    <property type="match status" value="1"/>
</dbReference>
<gene>
    <name evidence="3" type="ORF">S06H3_45136</name>
</gene>
<dbReference type="Gene3D" id="1.10.150.130">
    <property type="match status" value="1"/>
</dbReference>
<dbReference type="GO" id="GO:0003677">
    <property type="term" value="F:DNA binding"/>
    <property type="evidence" value="ECO:0007669"/>
    <property type="project" value="UniProtKB-KW"/>
</dbReference>
<dbReference type="InterPro" id="IPR011010">
    <property type="entry name" value="DNA_brk_join_enz"/>
</dbReference>
<name>X1QP08_9ZZZZ</name>
<dbReference type="InterPro" id="IPR004107">
    <property type="entry name" value="Integrase_SAM-like_N"/>
</dbReference>
<evidence type="ECO:0000259" key="2">
    <source>
        <dbReference type="PROSITE" id="PS51900"/>
    </source>
</evidence>
<dbReference type="InterPro" id="IPR044068">
    <property type="entry name" value="CB"/>
</dbReference>
<feature type="non-terminal residue" evidence="3">
    <location>
        <position position="1"/>
    </location>
</feature>
<dbReference type="InterPro" id="IPR010998">
    <property type="entry name" value="Integrase_recombinase_N"/>
</dbReference>
<dbReference type="PROSITE" id="PS51900">
    <property type="entry name" value="CB"/>
    <property type="match status" value="1"/>
</dbReference>
<dbReference type="AlphaFoldDB" id="X1QP08"/>
<feature type="domain" description="Core-binding (CB)" evidence="2">
    <location>
        <begin position="40"/>
        <end position="130"/>
    </location>
</feature>
<dbReference type="Pfam" id="PF14659">
    <property type="entry name" value="Phage_int_SAM_3"/>
    <property type="match status" value="1"/>
</dbReference>
<proteinExistence type="predicted"/>
<accession>X1QP08</accession>
<evidence type="ECO:0000256" key="1">
    <source>
        <dbReference type="ARBA" id="ARBA00023125"/>
    </source>
</evidence>